<reference evidence="7" key="1">
    <citation type="submission" date="2020-04" db="EMBL/GenBank/DDBJ databases">
        <authorList>
            <person name="Neveu A P."/>
        </authorList>
    </citation>
    <scope>NUCLEOTIDE SEQUENCE</scope>
    <source>
        <tissue evidence="7">Whole embryo</tissue>
    </source>
</reference>
<dbReference type="PANTHER" id="PTHR14152">
    <property type="entry name" value="SQUAMOUS CELL CARCINOMA ANTIGEN RECOGNISED BY CYTOTOXIC T LYMPHOCYTES"/>
    <property type="match status" value="1"/>
</dbReference>
<feature type="compositionally biased region" description="Basic residues" evidence="6">
    <location>
        <begin position="1"/>
        <end position="23"/>
    </location>
</feature>
<gene>
    <name evidence="7" type="primary">Sart1</name>
</gene>
<accession>A0A6F9DS76</accession>
<evidence type="ECO:0000313" key="7">
    <source>
        <dbReference type="EMBL" id="CAB3265870.1"/>
    </source>
</evidence>
<proteinExistence type="evidence at transcript level"/>
<feature type="compositionally biased region" description="Basic and acidic residues" evidence="6">
    <location>
        <begin position="162"/>
        <end position="178"/>
    </location>
</feature>
<evidence type="ECO:0000256" key="4">
    <source>
        <dbReference type="ARBA" id="ARBA00023187"/>
    </source>
</evidence>
<dbReference type="AlphaFoldDB" id="A0A6F9DS76"/>
<feature type="compositionally biased region" description="Basic and acidic residues" evidence="6">
    <location>
        <begin position="67"/>
        <end position="80"/>
    </location>
</feature>
<feature type="compositionally biased region" description="Acidic residues" evidence="6">
    <location>
        <begin position="84"/>
        <end position="94"/>
    </location>
</feature>
<feature type="compositionally biased region" description="Polar residues" evidence="6">
    <location>
        <begin position="745"/>
        <end position="754"/>
    </location>
</feature>
<evidence type="ECO:0000256" key="1">
    <source>
        <dbReference type="ARBA" id="ARBA00004123"/>
    </source>
</evidence>
<evidence type="ECO:0000256" key="5">
    <source>
        <dbReference type="ARBA" id="ARBA00023242"/>
    </source>
</evidence>
<keyword evidence="4" id="KW-0508">mRNA splicing</keyword>
<dbReference type="EMBL" id="LR790008">
    <property type="protein sequence ID" value="CAB3265870.1"/>
    <property type="molecule type" value="mRNA"/>
</dbReference>
<feature type="region of interest" description="Disordered" evidence="6">
    <location>
        <begin position="720"/>
        <end position="754"/>
    </location>
</feature>
<organism evidence="7">
    <name type="scientific">Phallusia mammillata</name>
    <dbReference type="NCBI Taxonomy" id="59560"/>
    <lineage>
        <taxon>Eukaryota</taxon>
        <taxon>Metazoa</taxon>
        <taxon>Chordata</taxon>
        <taxon>Tunicata</taxon>
        <taxon>Ascidiacea</taxon>
        <taxon>Phlebobranchia</taxon>
        <taxon>Ascidiidae</taxon>
        <taxon>Phallusia</taxon>
    </lineage>
</organism>
<feature type="region of interest" description="Disordered" evidence="6">
    <location>
        <begin position="542"/>
        <end position="578"/>
    </location>
</feature>
<name>A0A6F9DS76_9ASCI</name>
<dbReference type="Pfam" id="PF03343">
    <property type="entry name" value="SART-1"/>
    <property type="match status" value="1"/>
</dbReference>
<dbReference type="GO" id="GO:0046540">
    <property type="term" value="C:U4/U6 x U5 tri-snRNP complex"/>
    <property type="evidence" value="ECO:0007669"/>
    <property type="project" value="InterPro"/>
</dbReference>
<sequence length="790" mass="89809">MGSKKDHKHKKEHKHKHRRKHKRSDSADRQSRSPTEKRKYESDEEVDQYKSSKRQRGQDKHKKEKRRRDYEDSPKERSTRNQEVVEEVIEEEEVYVAPAEEQSVSEPTSHQTENQSLSIDETNRIRAKLGLKPLEVKSSGANGEGAGKSEEDFVHAPAADLWKQKKEKEMRDKIQASRDKRKMNQKLSKIKTLGEEDEEESAASWVMKSRHQEAKIKKEKKMAAIDDEFGVGSLVSKEMGKSVKKEPSYSERDLKGMNVEHSLDSFVDGKSAVLVIKDKEILASDDEDVLHSVNVDDVEKAKKNLDIKRRGTGYKAYEEEEVDELGFFKAKTTLGKYDEEIEGERKNRFKIGNQGLVDTSWEQQKILMKQEIRAKGETLELPALKLATEYLTEEEMKFKKRKRKVKKVRKREVLKAEDLLPLPGETTGKDHGSRSTPGKIPGWDEGVEITKTAYNQAVEIEDDNVIQDDEDVVNELQRALEKTRKAKLKQAEGASDGGAMKVAQHLETLSQANLEKPDEQYSNTLFLNSTDEFCRQLGNPIKSTSITQEEDMDIESDGDEEEPMQMSAWSSVDPGKKEKVEDTKTNEIEGLMSQHTPSDHAPIEAEPLAANGLLGALKLAERKGYLSEETSKKGNLIVTTNKNSSLYSKNYAIEDKNAVDYLDKYANEKYMKDRSRFDRGMVSEFTEKADYKPKIAIEYVDDHGKNLSAKEAFRTLSHRFHGKGSGKSKQEKRMKKSREEETMKHMSSTDTPLNTVAMMKEKLRSESSPYIVLSGAGKTLMAGGSLSKTK</sequence>
<feature type="region of interest" description="Disordered" evidence="6">
    <location>
        <begin position="419"/>
        <end position="444"/>
    </location>
</feature>
<feature type="region of interest" description="Disordered" evidence="6">
    <location>
        <begin position="1"/>
        <end position="122"/>
    </location>
</feature>
<comment type="subcellular location">
    <subcellularLocation>
        <location evidence="1">Nucleus</location>
    </subcellularLocation>
</comment>
<feature type="compositionally biased region" description="Basic residues" evidence="6">
    <location>
        <begin position="51"/>
        <end position="66"/>
    </location>
</feature>
<keyword evidence="3" id="KW-0507">mRNA processing</keyword>
<evidence type="ECO:0000256" key="3">
    <source>
        <dbReference type="ARBA" id="ARBA00022664"/>
    </source>
</evidence>
<feature type="compositionally biased region" description="Acidic residues" evidence="6">
    <location>
        <begin position="548"/>
        <end position="563"/>
    </location>
</feature>
<feature type="region of interest" description="Disordered" evidence="6">
    <location>
        <begin position="136"/>
        <end position="219"/>
    </location>
</feature>
<keyword evidence="5" id="KW-0539">Nucleus</keyword>
<feature type="compositionally biased region" description="Basic residues" evidence="6">
    <location>
        <begin position="720"/>
        <end position="736"/>
    </location>
</feature>
<dbReference type="GO" id="GO:0000481">
    <property type="term" value="P:maturation of 5S rRNA"/>
    <property type="evidence" value="ECO:0007669"/>
    <property type="project" value="TreeGrafter"/>
</dbReference>
<feature type="compositionally biased region" description="Basic and acidic residues" evidence="6">
    <location>
        <begin position="210"/>
        <end position="219"/>
    </location>
</feature>
<dbReference type="GO" id="GO:0045292">
    <property type="term" value="P:mRNA cis splicing, via spliceosome"/>
    <property type="evidence" value="ECO:0007669"/>
    <property type="project" value="TreeGrafter"/>
</dbReference>
<dbReference type="InterPro" id="IPR005011">
    <property type="entry name" value="SNU66/SART1"/>
</dbReference>
<dbReference type="PANTHER" id="PTHR14152:SF5">
    <property type="entry name" value="U4_U6.U5 TRI-SNRNP-ASSOCIATED PROTEIN 1"/>
    <property type="match status" value="1"/>
</dbReference>
<evidence type="ECO:0000256" key="6">
    <source>
        <dbReference type="SAM" id="MobiDB-lite"/>
    </source>
</evidence>
<evidence type="ECO:0000256" key="2">
    <source>
        <dbReference type="ARBA" id="ARBA00006076"/>
    </source>
</evidence>
<feature type="compositionally biased region" description="Polar residues" evidence="6">
    <location>
        <begin position="102"/>
        <end position="120"/>
    </location>
</feature>
<feature type="compositionally biased region" description="Basic and acidic residues" evidence="6">
    <location>
        <begin position="24"/>
        <end position="41"/>
    </location>
</feature>
<comment type="similarity">
    <text evidence="2">Belongs to the SNU66/SART1 family.</text>
</comment>
<protein>
    <submittedName>
        <fullName evidence="7">U4/U6.U5 tri-snRNP-associated protein 1-like</fullName>
    </submittedName>
</protein>
<dbReference type="InterPro" id="IPR045347">
    <property type="entry name" value="HIND"/>
</dbReference>
<dbReference type="Pfam" id="PF19252">
    <property type="entry name" value="HIND"/>
    <property type="match status" value="1"/>
</dbReference>